<dbReference type="AlphaFoldDB" id="A0A376MLD5"/>
<dbReference type="Proteomes" id="UP000254817">
    <property type="component" value="Unassembled WGS sequence"/>
</dbReference>
<protein>
    <submittedName>
        <fullName evidence="1">Uncharacterized protein</fullName>
    </submittedName>
</protein>
<accession>A0A376MLD5</accession>
<gene>
    <name evidence="1" type="ORF">NCTC11112_01712</name>
</gene>
<evidence type="ECO:0000313" key="1">
    <source>
        <dbReference type="EMBL" id="STG51278.1"/>
    </source>
</evidence>
<name>A0A376MLD5_ECOLX</name>
<dbReference type="EMBL" id="UGAW01000001">
    <property type="protein sequence ID" value="STG51278.1"/>
    <property type="molecule type" value="Genomic_DNA"/>
</dbReference>
<reference evidence="1 2" key="1">
    <citation type="submission" date="2018-06" db="EMBL/GenBank/DDBJ databases">
        <authorList>
            <consortium name="Pathogen Informatics"/>
            <person name="Doyle S."/>
        </authorList>
    </citation>
    <scope>NUCLEOTIDE SEQUENCE [LARGE SCALE GENOMIC DNA]</scope>
    <source>
        <strain evidence="1 2">NCTC11112</strain>
    </source>
</reference>
<sequence length="45" mass="5324">MQQKKYSFNYLIFKHDFIKRRMLVNPATHPVGVSVSEQTLPQCDQ</sequence>
<organism evidence="1 2">
    <name type="scientific">Escherichia coli</name>
    <dbReference type="NCBI Taxonomy" id="562"/>
    <lineage>
        <taxon>Bacteria</taxon>
        <taxon>Pseudomonadati</taxon>
        <taxon>Pseudomonadota</taxon>
        <taxon>Gammaproteobacteria</taxon>
        <taxon>Enterobacterales</taxon>
        <taxon>Enterobacteriaceae</taxon>
        <taxon>Escherichia</taxon>
    </lineage>
</organism>
<proteinExistence type="predicted"/>
<evidence type="ECO:0000313" key="2">
    <source>
        <dbReference type="Proteomes" id="UP000254817"/>
    </source>
</evidence>